<evidence type="ECO:0000313" key="3">
    <source>
        <dbReference type="Proteomes" id="UP000261660"/>
    </source>
</evidence>
<evidence type="ECO:0000313" key="2">
    <source>
        <dbReference type="Ensembl" id="ENSLBEP00000011196.1"/>
    </source>
</evidence>
<evidence type="ECO:0000256" key="1">
    <source>
        <dbReference type="SAM" id="MobiDB-lite"/>
    </source>
</evidence>
<dbReference type="Ensembl" id="ENSLBET00000011781.1">
    <property type="protein sequence ID" value="ENSLBEP00000011196.1"/>
    <property type="gene ID" value="ENSLBEG00000008630.1"/>
</dbReference>
<dbReference type="AlphaFoldDB" id="A0A3Q3EUU1"/>
<proteinExistence type="predicted"/>
<name>A0A3Q3EUU1_9LABR</name>
<protein>
    <submittedName>
        <fullName evidence="2">Uncharacterized protein</fullName>
    </submittedName>
</protein>
<keyword evidence="3" id="KW-1185">Reference proteome</keyword>
<organism evidence="2 3">
    <name type="scientific">Labrus bergylta</name>
    <name type="common">ballan wrasse</name>
    <dbReference type="NCBI Taxonomy" id="56723"/>
    <lineage>
        <taxon>Eukaryota</taxon>
        <taxon>Metazoa</taxon>
        <taxon>Chordata</taxon>
        <taxon>Craniata</taxon>
        <taxon>Vertebrata</taxon>
        <taxon>Euteleostomi</taxon>
        <taxon>Actinopterygii</taxon>
        <taxon>Neopterygii</taxon>
        <taxon>Teleostei</taxon>
        <taxon>Neoteleostei</taxon>
        <taxon>Acanthomorphata</taxon>
        <taxon>Eupercaria</taxon>
        <taxon>Labriformes</taxon>
        <taxon>Labridae</taxon>
        <taxon>Labrus</taxon>
    </lineage>
</organism>
<reference evidence="2" key="1">
    <citation type="submission" date="2025-08" db="UniProtKB">
        <authorList>
            <consortium name="Ensembl"/>
        </authorList>
    </citation>
    <scope>IDENTIFICATION</scope>
</reference>
<dbReference type="Proteomes" id="UP000261660">
    <property type="component" value="Unplaced"/>
</dbReference>
<feature type="region of interest" description="Disordered" evidence="1">
    <location>
        <begin position="20"/>
        <end position="43"/>
    </location>
</feature>
<accession>A0A3Q3EUU1</accession>
<sequence>MQQTQVSKLAQLTSERCRGQSLSQKIRQLAPAHHSREKSQRSFTTHRFTHATHTLLINTLLCTPPGTTE</sequence>
<reference evidence="2" key="2">
    <citation type="submission" date="2025-09" db="UniProtKB">
        <authorList>
            <consortium name="Ensembl"/>
        </authorList>
    </citation>
    <scope>IDENTIFICATION</scope>
</reference>
<dbReference type="InParanoid" id="A0A3Q3EUU1"/>